<dbReference type="AlphaFoldDB" id="A0A1G1ZUG0"/>
<evidence type="ECO:0000313" key="3">
    <source>
        <dbReference type="Proteomes" id="UP000176626"/>
    </source>
</evidence>
<name>A0A1G1ZUG0_9BACT</name>
<accession>A0A1G1ZUG0</accession>
<sequence>MAVKLFLIAAAATLRLVSDTLSTSIPSTAANHTIKFTTVGEIPASGKIVITPEAGDFNIPAGLDFTDLDLLINDVQKPLAASAGSGSGSNVGSTILSGLTGEIAFTLNDADGISAGDLIEIRIGTNATFGTTGDWQITNPPVVGSYKITIATKTSSGTVIDQQDAMVAIVESVAVSAQKEAPAPVPVPAPTPTPSPGPSGGGGPIAIPELPVMYTGLTGTVTVSPSLGALVIHQNPDGSSLLLGVPRDFWLRPVTFFINVISPKTLTAFPPPRGLSFLENHVYSVLATDSEGDNLQVFFKPLAMKVRYTPFQAKLISPASMKIYLAVSGSNAWQAVPGSKVELGSNEVVAPVSRLGLFAVLGSSTQLTVPSAVDFSLDGRVDLVDFSVLLFNWGRPVNNLATDINKDGLVDLVDFSIFLFWWTG</sequence>
<gene>
    <name evidence="2" type="ORF">A2214_01295</name>
</gene>
<comment type="caution">
    <text evidence="2">The sequence shown here is derived from an EMBL/GenBank/DDBJ whole genome shotgun (WGS) entry which is preliminary data.</text>
</comment>
<dbReference type="Gene3D" id="1.10.1330.10">
    <property type="entry name" value="Dockerin domain"/>
    <property type="match status" value="1"/>
</dbReference>
<dbReference type="EMBL" id="MHJN01000031">
    <property type="protein sequence ID" value="OGY68358.1"/>
    <property type="molecule type" value="Genomic_DNA"/>
</dbReference>
<proteinExistence type="predicted"/>
<dbReference type="GO" id="GO:0000272">
    <property type="term" value="P:polysaccharide catabolic process"/>
    <property type="evidence" value="ECO:0007669"/>
    <property type="project" value="InterPro"/>
</dbReference>
<evidence type="ECO:0000256" key="1">
    <source>
        <dbReference type="SAM" id="MobiDB-lite"/>
    </source>
</evidence>
<feature type="region of interest" description="Disordered" evidence="1">
    <location>
        <begin position="181"/>
        <end position="204"/>
    </location>
</feature>
<organism evidence="2 3">
    <name type="scientific">Candidatus Harrisonbacteria bacterium RIFOXYA1_FULL_48_8</name>
    <dbReference type="NCBI Taxonomy" id="1798411"/>
    <lineage>
        <taxon>Bacteria</taxon>
        <taxon>Candidatus Harrisoniibacteriota</taxon>
    </lineage>
</organism>
<evidence type="ECO:0008006" key="4">
    <source>
        <dbReference type="Google" id="ProtNLM"/>
    </source>
</evidence>
<protein>
    <recommendedName>
        <fullName evidence="4">Dockerin domain-containing protein</fullName>
    </recommendedName>
</protein>
<feature type="compositionally biased region" description="Pro residues" evidence="1">
    <location>
        <begin position="183"/>
        <end position="197"/>
    </location>
</feature>
<dbReference type="SUPFAM" id="SSF63446">
    <property type="entry name" value="Type I dockerin domain"/>
    <property type="match status" value="1"/>
</dbReference>
<dbReference type="InterPro" id="IPR036439">
    <property type="entry name" value="Dockerin_dom_sf"/>
</dbReference>
<reference evidence="2 3" key="1">
    <citation type="journal article" date="2016" name="Nat. Commun.">
        <title>Thousands of microbial genomes shed light on interconnected biogeochemical processes in an aquifer system.</title>
        <authorList>
            <person name="Anantharaman K."/>
            <person name="Brown C.T."/>
            <person name="Hug L.A."/>
            <person name="Sharon I."/>
            <person name="Castelle C.J."/>
            <person name="Probst A.J."/>
            <person name="Thomas B.C."/>
            <person name="Singh A."/>
            <person name="Wilkins M.J."/>
            <person name="Karaoz U."/>
            <person name="Brodie E.L."/>
            <person name="Williams K.H."/>
            <person name="Hubbard S.S."/>
            <person name="Banfield J.F."/>
        </authorList>
    </citation>
    <scope>NUCLEOTIDE SEQUENCE [LARGE SCALE GENOMIC DNA]</scope>
</reference>
<dbReference type="Proteomes" id="UP000176626">
    <property type="component" value="Unassembled WGS sequence"/>
</dbReference>
<evidence type="ECO:0000313" key="2">
    <source>
        <dbReference type="EMBL" id="OGY68358.1"/>
    </source>
</evidence>